<feature type="compositionally biased region" description="Low complexity" evidence="1">
    <location>
        <begin position="202"/>
        <end position="232"/>
    </location>
</feature>
<keyword evidence="2" id="KW-1133">Transmembrane helix</keyword>
<gene>
    <name evidence="4" type="ORF">J4573_37755</name>
</gene>
<comment type="caution">
    <text evidence="4">The sequence shown here is derived from an EMBL/GenBank/DDBJ whole genome shotgun (WGS) entry which is preliminary data.</text>
</comment>
<keyword evidence="5" id="KW-1185">Reference proteome</keyword>
<evidence type="ECO:0000256" key="2">
    <source>
        <dbReference type="SAM" id="Phobius"/>
    </source>
</evidence>
<accession>A0A939T7A2</accession>
<protein>
    <submittedName>
        <fullName evidence="4">Uncharacterized protein</fullName>
    </submittedName>
</protein>
<feature type="compositionally biased region" description="Polar residues" evidence="1">
    <location>
        <begin position="378"/>
        <end position="389"/>
    </location>
</feature>
<organism evidence="4 5">
    <name type="scientific">Actinomadura barringtoniae</name>
    <dbReference type="NCBI Taxonomy" id="1427535"/>
    <lineage>
        <taxon>Bacteria</taxon>
        <taxon>Bacillati</taxon>
        <taxon>Actinomycetota</taxon>
        <taxon>Actinomycetes</taxon>
        <taxon>Streptosporangiales</taxon>
        <taxon>Thermomonosporaceae</taxon>
        <taxon>Actinomadura</taxon>
    </lineage>
</organism>
<keyword evidence="3" id="KW-0732">Signal</keyword>
<feature type="compositionally biased region" description="Basic residues" evidence="1">
    <location>
        <begin position="244"/>
        <end position="259"/>
    </location>
</feature>
<reference evidence="4" key="1">
    <citation type="submission" date="2021-03" db="EMBL/GenBank/DDBJ databases">
        <authorList>
            <person name="Kanchanasin P."/>
            <person name="Saeng-In P."/>
            <person name="Phongsopitanun W."/>
            <person name="Yuki M."/>
            <person name="Kudo T."/>
            <person name="Ohkuma M."/>
            <person name="Tanasupawat S."/>
        </authorList>
    </citation>
    <scope>NUCLEOTIDE SEQUENCE</scope>
    <source>
        <strain evidence="4">GKU 128</strain>
    </source>
</reference>
<feature type="compositionally biased region" description="Pro residues" evidence="1">
    <location>
        <begin position="280"/>
        <end position="318"/>
    </location>
</feature>
<name>A0A939T7A2_9ACTN</name>
<keyword evidence="2" id="KW-0812">Transmembrane</keyword>
<feature type="compositionally biased region" description="Low complexity" evidence="1">
    <location>
        <begin position="157"/>
        <end position="195"/>
    </location>
</feature>
<sequence>MPTGGRRTRRWAAAALSAALATPPIVLTEGSAQAAASPVRLSAAFTSTGRVPVSGGQQRSYAVDVRPQGGVARAAALTLIAQQPLEWRGHSSECTANRNGRRLRCSLGDLARSRRMQVVVFVPGSLRTAQGPRIVAVASAQNLTGTSMMDVRLPKATAGPSYPTGSSSPSSASGSSTASVSPRPGGTGRPSGTDRPSPRPSPSNGTSGPSESSGTASAGSTATPGATGSSSPRKPGVSIPPTRKPLRTPSRRHGRRPHHLGTPGMQAGPPPAYNLAPPLQQQPPPMQLPPVQPPQIQAPPAMPQPAMPQAPAAPPMPDSPGQVPGAAGEPPAQPAPVLPPLTAPGSAGAPSGMVLPTPGAPGASGSSASGTAGAAANDGNQMTLISPTGTDEEGTPWAAVLGIALVGELALLWMVACLGLVRRRFALASAARAAALAEGTDGSRRVPRAFAAVARPFAAVGRRLNPVRPFKAAARKLRSH</sequence>
<dbReference type="Proteomes" id="UP000669179">
    <property type="component" value="Unassembled WGS sequence"/>
</dbReference>
<feature type="chain" id="PRO_5037659003" evidence="3">
    <location>
        <begin position="35"/>
        <end position="480"/>
    </location>
</feature>
<dbReference type="EMBL" id="JAGEOJ010000018">
    <property type="protein sequence ID" value="MBO2452888.1"/>
    <property type="molecule type" value="Genomic_DNA"/>
</dbReference>
<feature type="compositionally biased region" description="Low complexity" evidence="1">
    <location>
        <begin position="356"/>
        <end position="376"/>
    </location>
</feature>
<evidence type="ECO:0000256" key="1">
    <source>
        <dbReference type="SAM" id="MobiDB-lite"/>
    </source>
</evidence>
<feature type="region of interest" description="Disordered" evidence="1">
    <location>
        <begin position="154"/>
        <end position="390"/>
    </location>
</feature>
<dbReference type="RefSeq" id="WP_208260918.1">
    <property type="nucleotide sequence ID" value="NZ_JAGEOJ010000018.1"/>
</dbReference>
<evidence type="ECO:0000313" key="4">
    <source>
        <dbReference type="EMBL" id="MBO2452888.1"/>
    </source>
</evidence>
<evidence type="ECO:0000256" key="3">
    <source>
        <dbReference type="SAM" id="SignalP"/>
    </source>
</evidence>
<feature type="signal peptide" evidence="3">
    <location>
        <begin position="1"/>
        <end position="34"/>
    </location>
</feature>
<proteinExistence type="predicted"/>
<keyword evidence="2" id="KW-0472">Membrane</keyword>
<feature type="compositionally biased region" description="Pro residues" evidence="1">
    <location>
        <begin position="331"/>
        <end position="342"/>
    </location>
</feature>
<evidence type="ECO:0000313" key="5">
    <source>
        <dbReference type="Proteomes" id="UP000669179"/>
    </source>
</evidence>
<feature type="compositionally biased region" description="Low complexity" evidence="1">
    <location>
        <begin position="320"/>
        <end position="330"/>
    </location>
</feature>
<feature type="transmembrane region" description="Helical" evidence="2">
    <location>
        <begin position="397"/>
        <end position="421"/>
    </location>
</feature>
<dbReference type="AlphaFoldDB" id="A0A939T7A2"/>